<dbReference type="RefSeq" id="WP_272090059.1">
    <property type="nucleotide sequence ID" value="NZ_JAQNDL010000003.1"/>
</dbReference>
<dbReference type="PROSITE" id="PS50012">
    <property type="entry name" value="RCC1_3"/>
    <property type="match status" value="4"/>
</dbReference>
<dbReference type="Pfam" id="PF13540">
    <property type="entry name" value="RCC1_2"/>
    <property type="match status" value="4"/>
</dbReference>
<evidence type="ECO:0000313" key="1">
    <source>
        <dbReference type="EMBL" id="MDC0721557.1"/>
    </source>
</evidence>
<dbReference type="InterPro" id="IPR009091">
    <property type="entry name" value="RCC1/BLIP-II"/>
</dbReference>
<protein>
    <submittedName>
        <fullName evidence="1">Uncharacterized protein</fullName>
    </submittedName>
</protein>
<reference evidence="1 2" key="1">
    <citation type="submission" date="2022-11" db="EMBL/GenBank/DDBJ databases">
        <title>Minimal conservation of predation-associated metabolite biosynthetic gene clusters underscores biosynthetic potential of Myxococcota including descriptions for ten novel species: Archangium lansinium sp. nov., Myxococcus landrumus sp. nov., Nannocystis bai.</title>
        <authorList>
            <person name="Ahearne A."/>
            <person name="Stevens C."/>
            <person name="Dowd S."/>
        </authorList>
    </citation>
    <scope>NUCLEOTIDE SEQUENCE [LARGE SCALE GENOMIC DNA]</scope>
    <source>
        <strain evidence="1 2">BB15-2</strain>
    </source>
</reference>
<dbReference type="Proteomes" id="UP001221686">
    <property type="component" value="Unassembled WGS sequence"/>
</dbReference>
<name>A0ABT5E6R2_9BACT</name>
<gene>
    <name evidence="1" type="ORF">POL25_31910</name>
</gene>
<organism evidence="1 2">
    <name type="scientific">Nannocystis bainbridge</name>
    <dbReference type="NCBI Taxonomy" id="2995303"/>
    <lineage>
        <taxon>Bacteria</taxon>
        <taxon>Pseudomonadati</taxon>
        <taxon>Myxococcota</taxon>
        <taxon>Polyangia</taxon>
        <taxon>Nannocystales</taxon>
        <taxon>Nannocystaceae</taxon>
        <taxon>Nannocystis</taxon>
    </lineage>
</organism>
<dbReference type="PANTHER" id="PTHR45982">
    <property type="entry name" value="REGULATOR OF CHROMOSOME CONDENSATION"/>
    <property type="match status" value="1"/>
</dbReference>
<dbReference type="Gene3D" id="2.130.10.30">
    <property type="entry name" value="Regulator of chromosome condensation 1/beta-lactamase-inhibitor protein II"/>
    <property type="match status" value="2"/>
</dbReference>
<dbReference type="PANTHER" id="PTHR45982:SF1">
    <property type="entry name" value="REGULATOR OF CHROMOSOME CONDENSATION"/>
    <property type="match status" value="1"/>
</dbReference>
<dbReference type="SUPFAM" id="SSF50985">
    <property type="entry name" value="RCC1/BLIP-II"/>
    <property type="match status" value="2"/>
</dbReference>
<dbReference type="PRINTS" id="PR00633">
    <property type="entry name" value="RCCNDNSATION"/>
</dbReference>
<proteinExistence type="predicted"/>
<sequence>MRWAWAMVAMMLVGCGPAWWGRAPVEPRDASPGPAGFVVEQLAAGSFHTCARLRGGQVRCWGMGVSGQLGDGAAARSERPVVALGINDAVQIVAEGERTCAVLGDGSVWCWGRATPEELAEGAPAIRTRPQPVAEWRDVRQLALGLDHDCAVVGGGGVVCRGEGWRGAPAGVFAGRVFASGSGAVPRLGSVVEVAVGYAFSCARTTAGEVLCWGWNEYGQCGDASGREHLTPVKVEGIAGAQALTAGFDHACALLSDGTAVCWGGDTFGQRGDGGTATAGPPARVVGLGEAQRVAAGQYRTTAMLADGTARGWGRELGEERTLWPECGEPREYVVEAETPSPRGAPPEPYCAAPAMLPLAEASEVVVGQLHACARTDEGQVLCWGSNAYGGVGDGGFDDRPRPTPVAW</sequence>
<dbReference type="EMBL" id="JAQNDL010000003">
    <property type="protein sequence ID" value="MDC0721557.1"/>
    <property type="molecule type" value="Genomic_DNA"/>
</dbReference>
<dbReference type="InterPro" id="IPR000408">
    <property type="entry name" value="Reg_chr_condens"/>
</dbReference>
<accession>A0ABT5E6R2</accession>
<comment type="caution">
    <text evidence="1">The sequence shown here is derived from an EMBL/GenBank/DDBJ whole genome shotgun (WGS) entry which is preliminary data.</text>
</comment>
<dbReference type="PROSITE" id="PS51257">
    <property type="entry name" value="PROKAR_LIPOPROTEIN"/>
    <property type="match status" value="1"/>
</dbReference>
<keyword evidence="2" id="KW-1185">Reference proteome</keyword>
<dbReference type="InterPro" id="IPR051553">
    <property type="entry name" value="Ran_GTPase-activating"/>
</dbReference>
<evidence type="ECO:0000313" key="2">
    <source>
        <dbReference type="Proteomes" id="UP001221686"/>
    </source>
</evidence>